<dbReference type="Gene3D" id="3.40.190.10">
    <property type="entry name" value="Periplasmic binding protein-like II"/>
    <property type="match status" value="2"/>
</dbReference>
<evidence type="ECO:0000313" key="2">
    <source>
        <dbReference type="EMBL" id="MFC5649358.1"/>
    </source>
</evidence>
<comment type="caution">
    <text evidence="2">The sequence shown here is derived from an EMBL/GenBank/DDBJ whole genome shotgun (WGS) entry which is preliminary data.</text>
</comment>
<sequence length="177" mass="20042">MPITHGGTSIGAHSKHPERALMAYELIRQDEEVYKLINFGLEGVQYEIKDGKRVRPAAYDEAKDAFYTDFWGGRVDKFDVPSDADWSGIGDVYKKYDAIKKPFPYGKFVFDKTKVDVEMTSISQVIGEQLPAIIFGKTSDPEKAVLEFREKLKSAGYDKVMAEIQSQLDNYKKLVEG</sequence>
<dbReference type="Proteomes" id="UP001596047">
    <property type="component" value="Unassembled WGS sequence"/>
</dbReference>
<feature type="domain" description="DUF3502" evidence="1">
    <location>
        <begin position="104"/>
        <end position="173"/>
    </location>
</feature>
<dbReference type="RefSeq" id="WP_379187864.1">
    <property type="nucleotide sequence ID" value="NZ_JBHSOW010000032.1"/>
</dbReference>
<reference evidence="3" key="1">
    <citation type="journal article" date="2019" name="Int. J. Syst. Evol. Microbiol.">
        <title>The Global Catalogue of Microorganisms (GCM) 10K type strain sequencing project: providing services to taxonomists for standard genome sequencing and annotation.</title>
        <authorList>
            <consortium name="The Broad Institute Genomics Platform"/>
            <consortium name="The Broad Institute Genome Sequencing Center for Infectious Disease"/>
            <person name="Wu L."/>
            <person name="Ma J."/>
        </authorList>
    </citation>
    <scope>NUCLEOTIDE SEQUENCE [LARGE SCALE GENOMIC DNA]</scope>
    <source>
        <strain evidence="3">CGMCC 1.3240</strain>
    </source>
</reference>
<gene>
    <name evidence="2" type="ORF">ACFPYJ_09480</name>
</gene>
<dbReference type="SUPFAM" id="SSF53850">
    <property type="entry name" value="Periplasmic binding protein-like II"/>
    <property type="match status" value="1"/>
</dbReference>
<dbReference type="EMBL" id="JBHSOW010000032">
    <property type="protein sequence ID" value="MFC5649358.1"/>
    <property type="molecule type" value="Genomic_DNA"/>
</dbReference>
<keyword evidence="3" id="KW-1185">Reference proteome</keyword>
<evidence type="ECO:0000313" key="3">
    <source>
        <dbReference type="Proteomes" id="UP001596047"/>
    </source>
</evidence>
<accession>A0ABW0VV79</accession>
<dbReference type="InterPro" id="IPR022627">
    <property type="entry name" value="DUF3502"/>
</dbReference>
<organism evidence="2 3">
    <name type="scientific">Paenibacillus solisilvae</name>
    <dbReference type="NCBI Taxonomy" id="2486751"/>
    <lineage>
        <taxon>Bacteria</taxon>
        <taxon>Bacillati</taxon>
        <taxon>Bacillota</taxon>
        <taxon>Bacilli</taxon>
        <taxon>Bacillales</taxon>
        <taxon>Paenibacillaceae</taxon>
        <taxon>Paenibacillus</taxon>
    </lineage>
</organism>
<protein>
    <submittedName>
        <fullName evidence="2">DUF3502 domain-containing protein</fullName>
    </submittedName>
</protein>
<evidence type="ECO:0000259" key="1">
    <source>
        <dbReference type="Pfam" id="PF12010"/>
    </source>
</evidence>
<dbReference type="Pfam" id="PF12010">
    <property type="entry name" value="DUF3502"/>
    <property type="match status" value="1"/>
</dbReference>
<name>A0ABW0VV79_9BACL</name>
<proteinExistence type="predicted"/>